<sequence length="463" mass="50108">MSRSSEPPPASRAGTETEPPDPLALHLADRWGGPTGRRARRAGSSRWRAAPVLAALTSLGVLLAVLASQYCRVNGWGGVAVYHWGCYSDVAALWSSREFNQHPWAPFLDDYPAFEYPALTMFLASVLAAATHTADAVFGGTPVDYWGQRTGLLYWDLTFVVGALAWFVLTLAVLRAAPAHPWRAGVVALSPAIIFGIGINWDIFPAAALALAVLLCLRRSWFAAGVLLGIGASLKLYPLFLLGAVVTLALRSSVRRRQEYDAVLWADFGRVAAGTAVAWALINVPVMLTSFAAWSEFYVFSAERGPGWSSIWHLWGLLTGTPMSAEAVSGWSLGIFAASCAAVLVLGLTAPQRPDVAQLLLLIVAAFLICSKVYSPQFMLWLVPLMVLAGVGLRDVLIWHGFQLLHFWAIWMHLAAQISDAEPQHLLDENVYAAAVLGQLLSTLYICAVVVGRMFRGGLRPTA</sequence>
<organism evidence="3 4">
    <name type="scientific">Nesterenkonia sphaerica</name>
    <dbReference type="NCBI Taxonomy" id="1804988"/>
    <lineage>
        <taxon>Bacteria</taxon>
        <taxon>Bacillati</taxon>
        <taxon>Actinomycetota</taxon>
        <taxon>Actinomycetes</taxon>
        <taxon>Micrococcales</taxon>
        <taxon>Micrococcaceae</taxon>
        <taxon>Nesterenkonia</taxon>
    </lineage>
</organism>
<dbReference type="EMBL" id="VAWA01000001">
    <property type="protein sequence ID" value="TLP79915.1"/>
    <property type="molecule type" value="Genomic_DNA"/>
</dbReference>
<dbReference type="PIRSF" id="PIRSF010361">
    <property type="entry name" value="UCP010361"/>
    <property type="match status" value="1"/>
</dbReference>
<feature type="transmembrane region" description="Helical" evidence="2">
    <location>
        <begin position="47"/>
        <end position="67"/>
    </location>
</feature>
<dbReference type="Proteomes" id="UP000306544">
    <property type="component" value="Unassembled WGS sequence"/>
</dbReference>
<dbReference type="InterPro" id="IPR016570">
    <property type="entry name" value="UCP010361"/>
</dbReference>
<feature type="region of interest" description="Disordered" evidence="1">
    <location>
        <begin position="1"/>
        <end position="42"/>
    </location>
</feature>
<evidence type="ECO:0000313" key="4">
    <source>
        <dbReference type="Proteomes" id="UP000306544"/>
    </source>
</evidence>
<keyword evidence="4" id="KW-1185">Reference proteome</keyword>
<proteinExistence type="predicted"/>
<accession>A0A5R9APV6</accession>
<feature type="transmembrane region" description="Helical" evidence="2">
    <location>
        <begin position="152"/>
        <end position="174"/>
    </location>
</feature>
<keyword evidence="2" id="KW-0472">Membrane</keyword>
<evidence type="ECO:0000313" key="3">
    <source>
        <dbReference type="EMBL" id="TLP79915.1"/>
    </source>
</evidence>
<gene>
    <name evidence="3" type="ORF">FEF27_00580</name>
</gene>
<dbReference type="OrthoDB" id="3348156at2"/>
<dbReference type="InterPro" id="IPR007704">
    <property type="entry name" value="PIG-M"/>
</dbReference>
<feature type="compositionally biased region" description="Pro residues" evidence="1">
    <location>
        <begin position="1"/>
        <end position="10"/>
    </location>
</feature>
<protein>
    <recommendedName>
        <fullName evidence="5">DUF2029 domain-containing protein</fullName>
    </recommendedName>
</protein>
<feature type="transmembrane region" description="Helical" evidence="2">
    <location>
        <begin position="328"/>
        <end position="349"/>
    </location>
</feature>
<dbReference type="GO" id="GO:0051751">
    <property type="term" value="F:alpha-1,4-mannosyltransferase activity"/>
    <property type="evidence" value="ECO:0007669"/>
    <property type="project" value="InterPro"/>
</dbReference>
<dbReference type="Pfam" id="PF05007">
    <property type="entry name" value="Mannosyl_trans"/>
    <property type="match status" value="1"/>
</dbReference>
<name>A0A5R9APV6_9MICC</name>
<feature type="transmembrane region" description="Helical" evidence="2">
    <location>
        <begin position="271"/>
        <end position="294"/>
    </location>
</feature>
<dbReference type="GO" id="GO:0006506">
    <property type="term" value="P:GPI anchor biosynthetic process"/>
    <property type="evidence" value="ECO:0007669"/>
    <property type="project" value="InterPro"/>
</dbReference>
<feature type="transmembrane region" description="Helical" evidence="2">
    <location>
        <begin position="356"/>
        <end position="374"/>
    </location>
</feature>
<keyword evidence="2" id="KW-0812">Transmembrane</keyword>
<comment type="caution">
    <text evidence="3">The sequence shown here is derived from an EMBL/GenBank/DDBJ whole genome shotgun (WGS) entry which is preliminary data.</text>
</comment>
<dbReference type="GO" id="GO:0016020">
    <property type="term" value="C:membrane"/>
    <property type="evidence" value="ECO:0007669"/>
    <property type="project" value="InterPro"/>
</dbReference>
<dbReference type="GO" id="GO:0004376">
    <property type="term" value="F:GPI mannosyltransferase activity"/>
    <property type="evidence" value="ECO:0007669"/>
    <property type="project" value="InterPro"/>
</dbReference>
<dbReference type="AlphaFoldDB" id="A0A5R9APV6"/>
<evidence type="ECO:0000256" key="1">
    <source>
        <dbReference type="SAM" id="MobiDB-lite"/>
    </source>
</evidence>
<feature type="transmembrane region" description="Helical" evidence="2">
    <location>
        <begin position="186"/>
        <end position="215"/>
    </location>
</feature>
<feature type="transmembrane region" description="Helical" evidence="2">
    <location>
        <begin position="221"/>
        <end position="250"/>
    </location>
</feature>
<dbReference type="RefSeq" id="WP_138168878.1">
    <property type="nucleotide sequence ID" value="NZ_VAWA01000001.1"/>
</dbReference>
<evidence type="ECO:0008006" key="5">
    <source>
        <dbReference type="Google" id="ProtNLM"/>
    </source>
</evidence>
<feature type="transmembrane region" description="Helical" evidence="2">
    <location>
        <begin position="404"/>
        <end position="419"/>
    </location>
</feature>
<feature type="transmembrane region" description="Helical" evidence="2">
    <location>
        <begin position="431"/>
        <end position="451"/>
    </location>
</feature>
<reference evidence="3 4" key="1">
    <citation type="submission" date="2019-05" db="EMBL/GenBank/DDBJ databases">
        <title>Nesterenkonia sp. GY239, isolated from the Southern Atlantic Ocean.</title>
        <authorList>
            <person name="Zhang G."/>
        </authorList>
    </citation>
    <scope>NUCLEOTIDE SEQUENCE [LARGE SCALE GENOMIC DNA]</scope>
    <source>
        <strain evidence="3 4">GY239</strain>
    </source>
</reference>
<evidence type="ECO:0000256" key="2">
    <source>
        <dbReference type="SAM" id="Phobius"/>
    </source>
</evidence>
<keyword evidence="2" id="KW-1133">Transmembrane helix</keyword>